<evidence type="ECO:0000313" key="1">
    <source>
        <dbReference type="EMBL" id="AIC16368.1"/>
    </source>
</evidence>
<dbReference type="KEGG" id="nvn:NVIE_2159"/>
<organism evidence="1 2">
    <name type="scientific">Nitrososphaera viennensis EN76</name>
    <dbReference type="NCBI Taxonomy" id="926571"/>
    <lineage>
        <taxon>Archaea</taxon>
        <taxon>Nitrososphaerota</taxon>
        <taxon>Nitrososphaeria</taxon>
        <taxon>Nitrososphaerales</taxon>
        <taxon>Nitrososphaeraceae</taxon>
        <taxon>Nitrososphaera</taxon>
    </lineage>
</organism>
<dbReference type="HOGENOM" id="CLU_3412295_0_0_2"/>
<evidence type="ECO:0000313" key="2">
    <source>
        <dbReference type="Proteomes" id="UP000027093"/>
    </source>
</evidence>
<dbReference type="Proteomes" id="UP000027093">
    <property type="component" value="Chromosome"/>
</dbReference>
<gene>
    <name evidence="1" type="ORF">NVIE_2159</name>
</gene>
<dbReference type="EMBL" id="CP007536">
    <property type="protein sequence ID" value="AIC16368.1"/>
    <property type="molecule type" value="Genomic_DNA"/>
</dbReference>
<protein>
    <submittedName>
        <fullName evidence="1">Uncharacterized protein</fullName>
    </submittedName>
</protein>
<reference evidence="1 2" key="1">
    <citation type="journal article" date="2014" name="Int. J. Syst. Evol. Microbiol.">
        <title>Nitrososphaera viennensis gen. nov., sp. nov., an aerobic and mesophilic, ammonia-oxidizing archaeon from soil and a member of the archaeal phylum Thaumarchaeota.</title>
        <authorList>
            <person name="Stieglmeier M."/>
            <person name="Klingl A."/>
            <person name="Alves R.J."/>
            <person name="Rittmann S.K."/>
            <person name="Melcher M."/>
            <person name="Leisch N."/>
            <person name="Schleper C."/>
        </authorList>
    </citation>
    <scope>NUCLEOTIDE SEQUENCE [LARGE SCALE GENOMIC DNA]</scope>
    <source>
        <strain evidence="1">EN76</strain>
    </source>
</reference>
<keyword evidence="2" id="KW-1185">Reference proteome</keyword>
<accession>A0A060HLK7</accession>
<sequence>MSVLSKITTSSIGNTLGFVLNICDSYLL</sequence>
<proteinExistence type="predicted"/>
<dbReference type="AlphaFoldDB" id="A0A060HLK7"/>
<name>A0A060HLK7_9ARCH</name>